<dbReference type="Gene3D" id="3.30.460.10">
    <property type="entry name" value="Beta Polymerase, domain 2"/>
    <property type="match status" value="1"/>
</dbReference>
<dbReference type="Pfam" id="PF22600">
    <property type="entry name" value="MTPAP-like_central"/>
    <property type="match status" value="1"/>
</dbReference>
<dbReference type="GO" id="GO:0005730">
    <property type="term" value="C:nucleolus"/>
    <property type="evidence" value="ECO:0007669"/>
    <property type="project" value="TreeGrafter"/>
</dbReference>
<dbReference type="SUPFAM" id="SSF81301">
    <property type="entry name" value="Nucleotidyltransferase"/>
    <property type="match status" value="1"/>
</dbReference>
<proteinExistence type="predicted"/>
<dbReference type="GO" id="GO:0031123">
    <property type="term" value="P:RNA 3'-end processing"/>
    <property type="evidence" value="ECO:0007669"/>
    <property type="project" value="TreeGrafter"/>
</dbReference>
<evidence type="ECO:0000256" key="2">
    <source>
        <dbReference type="ARBA" id="ARBA00022842"/>
    </source>
</evidence>
<dbReference type="GO" id="GO:0046872">
    <property type="term" value="F:metal ion binding"/>
    <property type="evidence" value="ECO:0007669"/>
    <property type="project" value="UniProtKB-KW"/>
</dbReference>
<evidence type="ECO:0000256" key="1">
    <source>
        <dbReference type="ARBA" id="ARBA00022723"/>
    </source>
</evidence>
<feature type="compositionally biased region" description="Basic and acidic residues" evidence="3">
    <location>
        <begin position="74"/>
        <end position="90"/>
    </location>
</feature>
<dbReference type="GO" id="GO:0031499">
    <property type="term" value="C:TRAMP complex"/>
    <property type="evidence" value="ECO:0007669"/>
    <property type="project" value="TreeGrafter"/>
</dbReference>
<dbReference type="CDD" id="cd05402">
    <property type="entry name" value="NT_PAP_TUTase"/>
    <property type="match status" value="1"/>
</dbReference>
<dbReference type="InterPro" id="IPR043519">
    <property type="entry name" value="NT_sf"/>
</dbReference>
<dbReference type="GO" id="GO:1990817">
    <property type="term" value="F:poly(A) RNA polymerase activity"/>
    <property type="evidence" value="ECO:0007669"/>
    <property type="project" value="InterPro"/>
</dbReference>
<evidence type="ECO:0000256" key="3">
    <source>
        <dbReference type="SAM" id="MobiDB-lite"/>
    </source>
</evidence>
<keyword evidence="1" id="KW-0479">Metal-binding</keyword>
<feature type="domain" description="Poly(A) RNA polymerase mitochondrial-like central palm" evidence="5">
    <location>
        <begin position="206"/>
        <end position="325"/>
    </location>
</feature>
<gene>
    <name evidence="6" type="ORF">PCOS0759_LOCUS512</name>
</gene>
<dbReference type="SUPFAM" id="SSF81631">
    <property type="entry name" value="PAP/OAS1 substrate-binding domain"/>
    <property type="match status" value="1"/>
</dbReference>
<feature type="region of interest" description="Disordered" evidence="3">
    <location>
        <begin position="537"/>
        <end position="580"/>
    </location>
</feature>
<dbReference type="EMBL" id="HBGD01000653">
    <property type="protein sequence ID" value="CAD9077281.1"/>
    <property type="molecule type" value="Transcribed_RNA"/>
</dbReference>
<accession>A0A7S1KL45</accession>
<evidence type="ECO:0000259" key="5">
    <source>
        <dbReference type="Pfam" id="PF22600"/>
    </source>
</evidence>
<dbReference type="GO" id="GO:0043634">
    <property type="term" value="P:polyadenylation-dependent ncRNA catabolic process"/>
    <property type="evidence" value="ECO:0007669"/>
    <property type="project" value="TreeGrafter"/>
</dbReference>
<dbReference type="GO" id="GO:0003729">
    <property type="term" value="F:mRNA binding"/>
    <property type="evidence" value="ECO:0007669"/>
    <property type="project" value="TreeGrafter"/>
</dbReference>
<feature type="domain" description="PAP-associated" evidence="4">
    <location>
        <begin position="403"/>
        <end position="470"/>
    </location>
</feature>
<feature type="region of interest" description="Disordered" evidence="3">
    <location>
        <begin position="74"/>
        <end position="104"/>
    </location>
</feature>
<organism evidence="6">
    <name type="scientific">Percolomonas cosmopolitus</name>
    <dbReference type="NCBI Taxonomy" id="63605"/>
    <lineage>
        <taxon>Eukaryota</taxon>
        <taxon>Discoba</taxon>
        <taxon>Heterolobosea</taxon>
        <taxon>Tetramitia</taxon>
        <taxon>Eutetramitia</taxon>
        <taxon>Percolomonadidae</taxon>
        <taxon>Percolomonas</taxon>
    </lineage>
</organism>
<keyword evidence="2" id="KW-0460">Magnesium</keyword>
<evidence type="ECO:0000259" key="4">
    <source>
        <dbReference type="Pfam" id="PF03828"/>
    </source>
</evidence>
<evidence type="ECO:0008006" key="7">
    <source>
        <dbReference type="Google" id="ProtNLM"/>
    </source>
</evidence>
<evidence type="ECO:0000313" key="6">
    <source>
        <dbReference type="EMBL" id="CAD9077281.1"/>
    </source>
</evidence>
<name>A0A7S1KL45_9EUKA</name>
<dbReference type="InterPro" id="IPR002058">
    <property type="entry name" value="PAP_assoc"/>
</dbReference>
<dbReference type="PANTHER" id="PTHR23092:SF15">
    <property type="entry name" value="INACTIVE NON-CANONICAL POLY(A) RNA POLYMERASE PROTEIN TRF4-2-RELATED"/>
    <property type="match status" value="1"/>
</dbReference>
<dbReference type="Pfam" id="PF03828">
    <property type="entry name" value="PAP_assoc"/>
    <property type="match status" value="1"/>
</dbReference>
<dbReference type="InterPro" id="IPR045862">
    <property type="entry name" value="Trf4-like"/>
</dbReference>
<dbReference type="Gene3D" id="1.10.1410.10">
    <property type="match status" value="1"/>
</dbReference>
<protein>
    <recommendedName>
        <fullName evidence="7">Polynucleotide adenylyltransferase</fullName>
    </recommendedName>
</protein>
<dbReference type="GO" id="GO:0005739">
    <property type="term" value="C:mitochondrion"/>
    <property type="evidence" value="ECO:0007669"/>
    <property type="project" value="UniProtKB-ARBA"/>
</dbReference>
<feature type="region of interest" description="Disordered" evidence="3">
    <location>
        <begin position="1"/>
        <end position="21"/>
    </location>
</feature>
<dbReference type="InterPro" id="IPR054708">
    <property type="entry name" value="MTPAP-like_central"/>
</dbReference>
<reference evidence="6" key="1">
    <citation type="submission" date="2021-01" db="EMBL/GenBank/DDBJ databases">
        <authorList>
            <person name="Corre E."/>
            <person name="Pelletier E."/>
            <person name="Niang G."/>
            <person name="Scheremetjew M."/>
            <person name="Finn R."/>
            <person name="Kale V."/>
            <person name="Holt S."/>
            <person name="Cochrane G."/>
            <person name="Meng A."/>
            <person name="Brown T."/>
            <person name="Cohen L."/>
        </authorList>
    </citation>
    <scope>NUCLEOTIDE SEQUENCE</scope>
    <source>
        <strain evidence="6">WS</strain>
    </source>
</reference>
<dbReference type="PANTHER" id="PTHR23092">
    <property type="entry name" value="POLY(A) RNA POLYMERASE"/>
    <property type="match status" value="1"/>
</dbReference>
<sequence length="580" mass="65660">MSSFLEESPAMSTPPPSQVDTLSLFRSQSNTSAEYYLTQHLHNQTVSSLPDGVAPGEGMKRIRSLREKVRLMKEKKQRLSSEKQLNHRVDSSSTHTPALHKNGSTVADAIVLSDSDDSPSDESDSDAHTHIFQLQNGATHGSVQLHLAAATTTESFHPQNEFISIGATNQSKYENDKTDFIKTPWKGDTPWIKNGKEYDPHPTLALHQEIIDFVRLIEETDEERKYRIKIIESIQNIILQMDTTAEFELYGSFPVKLMIPGSDVDILMKSKRIDNKSKNKAFMFKLRNALQASGLVSQVQVIVGANVPIMKIQERKTQHWFDLHVDYDRSKNVNLVVNFVNSQLETYPALRYLVLVVKYFLKQRGMNDAATGGMSSFGVFLMCLSMMQQHDSSFDEDLRSKTSLGHLLLDFFALYGIYFNYSKVAISVTRGGSYMPKVRAAQHIVRPAKFKMTGEHANRLVILDPLDKTNCVTYITKHIETIRYAFANAFKVLVSKWKSGESLLSRVIPADHVLFSRAAGLKNIYFDGLNQIYGGGGSKNHVGSSKKKRKRWEREGGFSRGDYSGGKFTRRKRRREEDWA</sequence>
<dbReference type="AlphaFoldDB" id="A0A7S1KL45"/>